<feature type="region of interest" description="Disordered" evidence="2">
    <location>
        <begin position="64"/>
        <end position="170"/>
    </location>
</feature>
<dbReference type="InterPro" id="IPR013083">
    <property type="entry name" value="Znf_RING/FYVE/PHD"/>
</dbReference>
<dbReference type="PROSITE" id="PS50966">
    <property type="entry name" value="ZF_SWIM"/>
    <property type="match status" value="1"/>
</dbReference>
<evidence type="ECO:0000256" key="1">
    <source>
        <dbReference type="PROSITE-ProRule" id="PRU00175"/>
    </source>
</evidence>
<evidence type="ECO:0000259" key="4">
    <source>
        <dbReference type="PROSITE" id="PS50966"/>
    </source>
</evidence>
<dbReference type="OrthoDB" id="2122982at2759"/>
<feature type="domain" description="RING-type" evidence="3">
    <location>
        <begin position="292"/>
        <end position="338"/>
    </location>
</feature>
<reference evidence="5 6" key="1">
    <citation type="submission" date="2016-03" db="EMBL/GenBank/DDBJ databases">
        <title>Comparative genomics of Pseudogymnoascus destructans, the fungus causing white-nose syndrome of bats.</title>
        <authorList>
            <person name="Palmer J.M."/>
            <person name="Drees K.P."/>
            <person name="Foster J.T."/>
            <person name="Lindner D.L."/>
        </authorList>
    </citation>
    <scope>NUCLEOTIDE SEQUENCE [LARGE SCALE GENOMIC DNA]</scope>
    <source>
        <strain evidence="5 6">UAMH 10579</strain>
    </source>
</reference>
<dbReference type="GeneID" id="28839696"/>
<dbReference type="InterPro" id="IPR007527">
    <property type="entry name" value="Znf_SWIM"/>
</dbReference>
<evidence type="ECO:0000256" key="2">
    <source>
        <dbReference type="SAM" id="MobiDB-lite"/>
    </source>
</evidence>
<dbReference type="PANTHER" id="PTHR21540">
    <property type="entry name" value="RING FINGER AND SWIM DOMAIN-CONTAINING PROTEIN 2"/>
    <property type="match status" value="1"/>
</dbReference>
<dbReference type="InterPro" id="IPR039903">
    <property type="entry name" value="Zswim2"/>
</dbReference>
<dbReference type="InterPro" id="IPR001841">
    <property type="entry name" value="Znf_RING"/>
</dbReference>
<dbReference type="GO" id="GO:0061630">
    <property type="term" value="F:ubiquitin protein ligase activity"/>
    <property type="evidence" value="ECO:0007669"/>
    <property type="project" value="InterPro"/>
</dbReference>
<proteinExistence type="predicted"/>
<dbReference type="CDD" id="cd16494">
    <property type="entry name" value="RING-CH-C4HC3_ZSWM2"/>
    <property type="match status" value="1"/>
</dbReference>
<sequence>MSYTTNSPAQSTKASMQASAPSTGSMRDFMASCMSFNQASARGTSTGSARGFPGADTLGTTVSNAISIDDSPSPTSVFPQGVTSKKRKRGTISEPVVINISDDSDDENSVARTNSVTSMRKSVAKAPKAKAPKRKRKQKDYEEPNPGGESRVEKRLHQFRERPPYKFQDRLNRAISQPMFLIDRERKLNSDGTHEVEKFDMAGSTGNIYEVVIDKKPKCTCMDARIRGNQCKHIIYVLVNVLKAPEHLQYQQALLSTELKQIFDHAPVTPQSSNSSEDTSHPGKRKPIEGDCPVCVIEFKPSDEILWCKAACGNNIHKTCFDQWAKSKPGPVKCVYCRTVWKEDEDSTKNIDKHGAKNREGYVNVARQLGLSGVRDHSSYHQPWFDDEGYGGFAGI</sequence>
<gene>
    <name evidence="5" type="ORF">VE01_06310</name>
</gene>
<feature type="compositionally biased region" description="Polar residues" evidence="2">
    <location>
        <begin position="64"/>
        <end position="83"/>
    </location>
</feature>
<keyword evidence="1" id="KW-0479">Metal-binding</keyword>
<feature type="domain" description="SWIM-type" evidence="4">
    <location>
        <begin position="209"/>
        <end position="242"/>
    </location>
</feature>
<feature type="region of interest" description="Disordered" evidence="2">
    <location>
        <begin position="1"/>
        <end position="27"/>
    </location>
</feature>
<dbReference type="PANTHER" id="PTHR21540:SF0">
    <property type="entry name" value="PHD FAMILY PROTEIN"/>
    <property type="match status" value="1"/>
</dbReference>
<evidence type="ECO:0000313" key="6">
    <source>
        <dbReference type="Proteomes" id="UP000091956"/>
    </source>
</evidence>
<dbReference type="AlphaFoldDB" id="A0A1B8GGB6"/>
<protein>
    <submittedName>
        <fullName evidence="5">Uncharacterized protein</fullName>
    </submittedName>
</protein>
<dbReference type="SUPFAM" id="SSF57850">
    <property type="entry name" value="RING/U-box"/>
    <property type="match status" value="1"/>
</dbReference>
<keyword evidence="1" id="KW-0862">Zinc</keyword>
<dbReference type="Proteomes" id="UP000091956">
    <property type="component" value="Unassembled WGS sequence"/>
</dbReference>
<evidence type="ECO:0000313" key="5">
    <source>
        <dbReference type="EMBL" id="OBT94872.1"/>
    </source>
</evidence>
<dbReference type="RefSeq" id="XP_018128605.1">
    <property type="nucleotide sequence ID" value="XM_018275762.2"/>
</dbReference>
<feature type="compositionally biased region" description="Basic residues" evidence="2">
    <location>
        <begin position="127"/>
        <end position="138"/>
    </location>
</feature>
<dbReference type="GO" id="GO:0008270">
    <property type="term" value="F:zinc ion binding"/>
    <property type="evidence" value="ECO:0007669"/>
    <property type="project" value="UniProtKB-KW"/>
</dbReference>
<dbReference type="STRING" id="342668.A0A1B8GGB6"/>
<organism evidence="5 6">
    <name type="scientific">Pseudogymnoascus verrucosus</name>
    <dbReference type="NCBI Taxonomy" id="342668"/>
    <lineage>
        <taxon>Eukaryota</taxon>
        <taxon>Fungi</taxon>
        <taxon>Dikarya</taxon>
        <taxon>Ascomycota</taxon>
        <taxon>Pezizomycotina</taxon>
        <taxon>Leotiomycetes</taxon>
        <taxon>Thelebolales</taxon>
        <taxon>Thelebolaceae</taxon>
        <taxon>Pseudogymnoascus</taxon>
    </lineage>
</organism>
<dbReference type="EMBL" id="KV460240">
    <property type="protein sequence ID" value="OBT94872.1"/>
    <property type="molecule type" value="Genomic_DNA"/>
</dbReference>
<keyword evidence="6" id="KW-1185">Reference proteome</keyword>
<feature type="compositionally biased region" description="Polar residues" evidence="2">
    <location>
        <begin position="1"/>
        <end position="25"/>
    </location>
</feature>
<dbReference type="Gene3D" id="3.30.40.10">
    <property type="entry name" value="Zinc/RING finger domain, C3HC4 (zinc finger)"/>
    <property type="match status" value="1"/>
</dbReference>
<dbReference type="PROSITE" id="PS50089">
    <property type="entry name" value="ZF_RING_2"/>
    <property type="match status" value="1"/>
</dbReference>
<accession>A0A1B8GGB6</accession>
<evidence type="ECO:0000259" key="3">
    <source>
        <dbReference type="PROSITE" id="PS50089"/>
    </source>
</evidence>
<feature type="compositionally biased region" description="Basic and acidic residues" evidence="2">
    <location>
        <begin position="150"/>
        <end position="170"/>
    </location>
</feature>
<reference evidence="6" key="2">
    <citation type="journal article" date="2018" name="Nat. Commun.">
        <title>Extreme sensitivity to ultraviolet light in the fungal pathogen causing white-nose syndrome of bats.</title>
        <authorList>
            <person name="Palmer J.M."/>
            <person name="Drees K.P."/>
            <person name="Foster J.T."/>
            <person name="Lindner D.L."/>
        </authorList>
    </citation>
    <scope>NUCLEOTIDE SEQUENCE [LARGE SCALE GENOMIC DNA]</scope>
    <source>
        <strain evidence="6">UAMH 10579</strain>
    </source>
</reference>
<name>A0A1B8GGB6_9PEZI</name>
<feature type="compositionally biased region" description="Polar residues" evidence="2">
    <location>
        <begin position="111"/>
        <end position="120"/>
    </location>
</feature>
<keyword evidence="1" id="KW-0863">Zinc-finger</keyword>